<dbReference type="AlphaFoldDB" id="A0AAN8ZXG0"/>
<proteinExistence type="predicted"/>
<protein>
    <submittedName>
        <fullName evidence="1">Uncharacterized protein</fullName>
    </submittedName>
</protein>
<comment type="caution">
    <text evidence="1">The sequence shown here is derived from an EMBL/GenBank/DDBJ whole genome shotgun (WGS) entry which is preliminary data.</text>
</comment>
<dbReference type="Proteomes" id="UP001381693">
    <property type="component" value="Unassembled WGS sequence"/>
</dbReference>
<organism evidence="1 2">
    <name type="scientific">Halocaridina rubra</name>
    <name type="common">Hawaiian red shrimp</name>
    <dbReference type="NCBI Taxonomy" id="373956"/>
    <lineage>
        <taxon>Eukaryota</taxon>
        <taxon>Metazoa</taxon>
        <taxon>Ecdysozoa</taxon>
        <taxon>Arthropoda</taxon>
        <taxon>Crustacea</taxon>
        <taxon>Multicrustacea</taxon>
        <taxon>Malacostraca</taxon>
        <taxon>Eumalacostraca</taxon>
        <taxon>Eucarida</taxon>
        <taxon>Decapoda</taxon>
        <taxon>Pleocyemata</taxon>
        <taxon>Caridea</taxon>
        <taxon>Atyoidea</taxon>
        <taxon>Atyidae</taxon>
        <taxon>Halocaridina</taxon>
    </lineage>
</organism>
<evidence type="ECO:0000313" key="1">
    <source>
        <dbReference type="EMBL" id="KAK7054595.1"/>
    </source>
</evidence>
<keyword evidence="2" id="KW-1185">Reference proteome</keyword>
<dbReference type="EMBL" id="JAXCGZ010021302">
    <property type="protein sequence ID" value="KAK7054595.1"/>
    <property type="molecule type" value="Genomic_DNA"/>
</dbReference>
<sequence>MVWACIEQGSEARWEKAAADGIAWVKGRGRSERRFIDVLKEDLRVCGVAEEDARDKSRSWVQETRFKSSDYKPKLSKHHLAIPRFMYHYKSRIKFWWHRHVGTEGYRQGALPNSLRWAPD</sequence>
<gene>
    <name evidence="1" type="ORF">SK128_021373</name>
</gene>
<accession>A0AAN8ZXG0</accession>
<name>A0AAN8ZXG0_HALRR</name>
<reference evidence="1 2" key="1">
    <citation type="submission" date="2023-11" db="EMBL/GenBank/DDBJ databases">
        <title>Halocaridina rubra genome assembly.</title>
        <authorList>
            <person name="Smith C."/>
        </authorList>
    </citation>
    <scope>NUCLEOTIDE SEQUENCE [LARGE SCALE GENOMIC DNA]</scope>
    <source>
        <strain evidence="1">EP-1</strain>
        <tissue evidence="1">Whole</tissue>
    </source>
</reference>
<evidence type="ECO:0000313" key="2">
    <source>
        <dbReference type="Proteomes" id="UP001381693"/>
    </source>
</evidence>